<comment type="catalytic activity">
    <reaction evidence="2">
        <text>2 GTP = 3',3'-c-di-GMP + 2 diphosphate</text>
        <dbReference type="Rhea" id="RHEA:24898"/>
        <dbReference type="ChEBI" id="CHEBI:33019"/>
        <dbReference type="ChEBI" id="CHEBI:37565"/>
        <dbReference type="ChEBI" id="CHEBI:58805"/>
        <dbReference type="EC" id="2.7.7.65"/>
    </reaction>
</comment>
<dbReference type="AlphaFoldDB" id="A0AAU8M016"/>
<gene>
    <name evidence="6" type="ORF">Q3M24_08490</name>
</gene>
<dbReference type="PANTHER" id="PTHR45138">
    <property type="entry name" value="REGULATORY COMPONENTS OF SENSORY TRANSDUCTION SYSTEM"/>
    <property type="match status" value="1"/>
</dbReference>
<feature type="transmembrane region" description="Helical" evidence="4">
    <location>
        <begin position="206"/>
        <end position="227"/>
    </location>
</feature>
<dbReference type="EC" id="2.7.7.65" evidence="1"/>
<feature type="domain" description="GGDEF" evidence="5">
    <location>
        <begin position="271"/>
        <end position="404"/>
    </location>
</feature>
<feature type="transmembrane region" description="Helical" evidence="4">
    <location>
        <begin position="151"/>
        <end position="169"/>
    </location>
</feature>
<feature type="transmembrane region" description="Helical" evidence="4">
    <location>
        <begin position="70"/>
        <end position="90"/>
    </location>
</feature>
<evidence type="ECO:0000256" key="1">
    <source>
        <dbReference type="ARBA" id="ARBA00012528"/>
    </source>
</evidence>
<accession>A0AAU8M016</accession>
<keyword evidence="4" id="KW-0812">Transmembrane</keyword>
<reference evidence="6" key="1">
    <citation type="journal article" date="2024" name="Syst. Appl. Microbiol.">
        <title>First single-strain enrichments of Electrothrix cable bacteria, description of E. aestuarii sp. nov. and E. rattekaaiensis sp. nov., and proposal of a cable bacteria taxonomy following the rules of the SeqCode.</title>
        <authorList>
            <person name="Plum-Jensen L.E."/>
            <person name="Schramm A."/>
            <person name="Marshall I.P.G."/>
        </authorList>
    </citation>
    <scope>NUCLEOTIDE SEQUENCE</scope>
    <source>
        <strain evidence="6">Rat1</strain>
    </source>
</reference>
<keyword evidence="6" id="KW-0808">Transferase</keyword>
<feature type="transmembrane region" description="Helical" evidence="4">
    <location>
        <begin position="128"/>
        <end position="145"/>
    </location>
</feature>
<evidence type="ECO:0000256" key="4">
    <source>
        <dbReference type="SAM" id="Phobius"/>
    </source>
</evidence>
<dbReference type="SMART" id="SM00267">
    <property type="entry name" value="GGDEF"/>
    <property type="match status" value="1"/>
</dbReference>
<evidence type="ECO:0000259" key="5">
    <source>
        <dbReference type="PROSITE" id="PS50887"/>
    </source>
</evidence>
<keyword evidence="4" id="KW-1133">Transmembrane helix</keyword>
<organism evidence="6">
    <name type="scientific">Candidatus Electrothrix aestuarii</name>
    <dbReference type="NCBI Taxonomy" id="3062594"/>
    <lineage>
        <taxon>Bacteria</taxon>
        <taxon>Pseudomonadati</taxon>
        <taxon>Thermodesulfobacteriota</taxon>
        <taxon>Desulfobulbia</taxon>
        <taxon>Desulfobulbales</taxon>
        <taxon>Desulfobulbaceae</taxon>
        <taxon>Candidatus Electrothrix</taxon>
    </lineage>
</organism>
<proteinExistence type="predicted"/>
<dbReference type="InterPro" id="IPR050469">
    <property type="entry name" value="Diguanylate_Cyclase"/>
</dbReference>
<keyword evidence="4" id="KW-0472">Membrane</keyword>
<feature type="transmembrane region" description="Helical" evidence="4">
    <location>
        <begin position="176"/>
        <end position="194"/>
    </location>
</feature>
<feature type="transmembrane region" description="Helical" evidence="4">
    <location>
        <begin position="96"/>
        <end position="116"/>
    </location>
</feature>
<dbReference type="InterPro" id="IPR029787">
    <property type="entry name" value="Nucleotide_cyclase"/>
</dbReference>
<name>A0AAU8M016_9BACT</name>
<evidence type="ECO:0000256" key="3">
    <source>
        <dbReference type="SAM" id="MobiDB-lite"/>
    </source>
</evidence>
<feature type="region of interest" description="Disordered" evidence="3">
    <location>
        <begin position="403"/>
        <end position="423"/>
    </location>
</feature>
<dbReference type="KEGG" id="eaj:Q3M24_08490"/>
<keyword evidence="6" id="KW-0548">Nucleotidyltransferase</keyword>
<dbReference type="GO" id="GO:0052621">
    <property type="term" value="F:diguanylate cyclase activity"/>
    <property type="evidence" value="ECO:0007669"/>
    <property type="project" value="UniProtKB-EC"/>
</dbReference>
<dbReference type="Pfam" id="PF00990">
    <property type="entry name" value="GGDEF"/>
    <property type="match status" value="1"/>
</dbReference>
<dbReference type="EMBL" id="CP159373">
    <property type="protein sequence ID" value="XCN74767.1"/>
    <property type="molecule type" value="Genomic_DNA"/>
</dbReference>
<reference evidence="6" key="2">
    <citation type="submission" date="2024-06" db="EMBL/GenBank/DDBJ databases">
        <authorList>
            <person name="Plum-Jensen L.E."/>
            <person name="Schramm A."/>
            <person name="Marshall I.P.G."/>
        </authorList>
    </citation>
    <scope>NUCLEOTIDE SEQUENCE</scope>
    <source>
        <strain evidence="6">Rat1</strain>
    </source>
</reference>
<sequence>MTKVSPPKQGQHPSSRKGFFFEKSVAKTPLSYEKSSPIYSLLNGQRVGQIPIDEHKEIDKEELIGYRRTVAGLEWLLLLLVFLCTRLPWVHVPDPTILNASIIGFACFISILHYVWRSHDGTRWKLALNMWGMTFFITAVVWKTGSLSSPLLPLYFTIVMLAGTTLGALSTIMGTLLVTACYLFLGVAEMGFFLNDTANIFQAEHLTRPIVQLFLLWLLAYFVTLIAKETERTKDKIRQLSRTDQLTGLWNMKMLLIFMQREYQRILAKTGKFSVLMIDADSLKAVNDLHGHHAGTMLIVSISETMRSELREEDMLARFGGDEFVAFLPDTTCQKAWEIAERMRIRIAEAPLNYEGNTLAITVSCGIACYPEHGQDLTQIMKMADKALYTSKGHGKNRCTIFEPPQTVHPAPPTPSNAQETSK</sequence>
<dbReference type="PROSITE" id="PS50887">
    <property type="entry name" value="GGDEF"/>
    <property type="match status" value="1"/>
</dbReference>
<dbReference type="FunFam" id="3.30.70.270:FF:000001">
    <property type="entry name" value="Diguanylate cyclase domain protein"/>
    <property type="match status" value="1"/>
</dbReference>
<dbReference type="CDD" id="cd01949">
    <property type="entry name" value="GGDEF"/>
    <property type="match status" value="1"/>
</dbReference>
<dbReference type="SUPFAM" id="SSF55073">
    <property type="entry name" value="Nucleotide cyclase"/>
    <property type="match status" value="1"/>
</dbReference>
<dbReference type="InterPro" id="IPR000160">
    <property type="entry name" value="GGDEF_dom"/>
</dbReference>
<protein>
    <recommendedName>
        <fullName evidence="1">diguanylate cyclase</fullName>
        <ecNumber evidence="1">2.7.7.65</ecNumber>
    </recommendedName>
</protein>
<dbReference type="Gene3D" id="3.30.70.270">
    <property type="match status" value="1"/>
</dbReference>
<dbReference type="PANTHER" id="PTHR45138:SF9">
    <property type="entry name" value="DIGUANYLATE CYCLASE DGCM-RELATED"/>
    <property type="match status" value="1"/>
</dbReference>
<evidence type="ECO:0000313" key="6">
    <source>
        <dbReference type="EMBL" id="XCN74767.1"/>
    </source>
</evidence>
<evidence type="ECO:0000256" key="2">
    <source>
        <dbReference type="ARBA" id="ARBA00034247"/>
    </source>
</evidence>
<dbReference type="NCBIfam" id="TIGR00254">
    <property type="entry name" value="GGDEF"/>
    <property type="match status" value="1"/>
</dbReference>
<dbReference type="InterPro" id="IPR043128">
    <property type="entry name" value="Rev_trsase/Diguanyl_cyclase"/>
</dbReference>